<evidence type="ECO:0000313" key="2">
    <source>
        <dbReference type="Proteomes" id="UP000023152"/>
    </source>
</evidence>
<gene>
    <name evidence="1" type="ORF">RFI_25911</name>
</gene>
<evidence type="ECO:0000313" key="1">
    <source>
        <dbReference type="EMBL" id="ETO11466.1"/>
    </source>
</evidence>
<keyword evidence="2" id="KW-1185">Reference proteome</keyword>
<name>X6MCU4_RETFI</name>
<protein>
    <submittedName>
        <fullName evidence="1">Uncharacterized protein</fullName>
    </submittedName>
</protein>
<dbReference type="EMBL" id="ASPP01022442">
    <property type="protein sequence ID" value="ETO11466.1"/>
    <property type="molecule type" value="Genomic_DNA"/>
</dbReference>
<accession>X6MCU4</accession>
<comment type="caution">
    <text evidence="1">The sequence shown here is derived from an EMBL/GenBank/DDBJ whole genome shotgun (WGS) entry which is preliminary data.</text>
</comment>
<dbReference type="Proteomes" id="UP000023152">
    <property type="component" value="Unassembled WGS sequence"/>
</dbReference>
<reference evidence="1 2" key="1">
    <citation type="journal article" date="2013" name="Curr. Biol.">
        <title>The Genome of the Foraminiferan Reticulomyxa filosa.</title>
        <authorList>
            <person name="Glockner G."/>
            <person name="Hulsmann N."/>
            <person name="Schleicher M."/>
            <person name="Noegel A.A."/>
            <person name="Eichinger L."/>
            <person name="Gallinger C."/>
            <person name="Pawlowski J."/>
            <person name="Sierra R."/>
            <person name="Euteneuer U."/>
            <person name="Pillet L."/>
            <person name="Moustafa A."/>
            <person name="Platzer M."/>
            <person name="Groth M."/>
            <person name="Szafranski K."/>
            <person name="Schliwa M."/>
        </authorList>
    </citation>
    <scope>NUCLEOTIDE SEQUENCE [LARGE SCALE GENOMIC DNA]</scope>
</reference>
<proteinExistence type="predicted"/>
<dbReference type="AlphaFoldDB" id="X6MCU4"/>
<sequence>MPSDEKEDIHVAELLIKKNAKSNNYFIKEKNIELDHFKKFFHYCLGYIKKIDKFFSLESLILKQIIYTPIIQHQIRIFIYLQVLSIKLIQSKTKI</sequence>
<organism evidence="1 2">
    <name type="scientific">Reticulomyxa filosa</name>
    <dbReference type="NCBI Taxonomy" id="46433"/>
    <lineage>
        <taxon>Eukaryota</taxon>
        <taxon>Sar</taxon>
        <taxon>Rhizaria</taxon>
        <taxon>Retaria</taxon>
        <taxon>Foraminifera</taxon>
        <taxon>Monothalamids</taxon>
        <taxon>Reticulomyxidae</taxon>
        <taxon>Reticulomyxa</taxon>
    </lineage>
</organism>